<dbReference type="PANTHER" id="PTHR37257:SF1">
    <property type="entry name" value="PROTEIN PLASTID TRANSCRIPTIONALLY ACTIVE 7"/>
    <property type="match status" value="1"/>
</dbReference>
<reference evidence="1 2" key="1">
    <citation type="journal article" date="2018" name="Proc. Natl. Acad. Sci. U.S.A.">
        <title>Draft genome sequence of Camellia sinensis var. sinensis provides insights into the evolution of the tea genome and tea quality.</title>
        <authorList>
            <person name="Wei C."/>
            <person name="Yang H."/>
            <person name="Wang S."/>
            <person name="Zhao J."/>
            <person name="Liu C."/>
            <person name="Gao L."/>
            <person name="Xia E."/>
            <person name="Lu Y."/>
            <person name="Tai Y."/>
            <person name="She G."/>
            <person name="Sun J."/>
            <person name="Cao H."/>
            <person name="Tong W."/>
            <person name="Gao Q."/>
            <person name="Li Y."/>
            <person name="Deng W."/>
            <person name="Jiang X."/>
            <person name="Wang W."/>
            <person name="Chen Q."/>
            <person name="Zhang S."/>
            <person name="Li H."/>
            <person name="Wu J."/>
            <person name="Wang P."/>
            <person name="Li P."/>
            <person name="Shi C."/>
            <person name="Zheng F."/>
            <person name="Jian J."/>
            <person name="Huang B."/>
            <person name="Shan D."/>
            <person name="Shi M."/>
            <person name="Fang C."/>
            <person name="Yue Y."/>
            <person name="Li F."/>
            <person name="Li D."/>
            <person name="Wei S."/>
            <person name="Han B."/>
            <person name="Jiang C."/>
            <person name="Yin Y."/>
            <person name="Xia T."/>
            <person name="Zhang Z."/>
            <person name="Bennetzen J.L."/>
            <person name="Zhao S."/>
            <person name="Wan X."/>
        </authorList>
    </citation>
    <scope>NUCLEOTIDE SEQUENCE [LARGE SCALE GENOMIC DNA]</scope>
    <source>
        <strain evidence="2">cv. Shuchazao</strain>
        <tissue evidence="1">Leaf</tissue>
    </source>
</reference>
<dbReference type="EMBL" id="SDRB02011582">
    <property type="protein sequence ID" value="THG00818.1"/>
    <property type="molecule type" value="Genomic_DNA"/>
</dbReference>
<organism evidence="1 2">
    <name type="scientific">Camellia sinensis var. sinensis</name>
    <name type="common">China tea</name>
    <dbReference type="NCBI Taxonomy" id="542762"/>
    <lineage>
        <taxon>Eukaryota</taxon>
        <taxon>Viridiplantae</taxon>
        <taxon>Streptophyta</taxon>
        <taxon>Embryophyta</taxon>
        <taxon>Tracheophyta</taxon>
        <taxon>Spermatophyta</taxon>
        <taxon>Magnoliopsida</taxon>
        <taxon>eudicotyledons</taxon>
        <taxon>Gunneridae</taxon>
        <taxon>Pentapetalae</taxon>
        <taxon>asterids</taxon>
        <taxon>Ericales</taxon>
        <taxon>Theaceae</taxon>
        <taxon>Camellia</taxon>
    </lineage>
</organism>
<gene>
    <name evidence="1" type="ORF">TEA_016880</name>
</gene>
<dbReference type="AlphaFoldDB" id="A0A4S4DDT4"/>
<dbReference type="GO" id="GO:0042793">
    <property type="term" value="P:plastid transcription"/>
    <property type="evidence" value="ECO:0007669"/>
    <property type="project" value="InterPro"/>
</dbReference>
<dbReference type="Proteomes" id="UP000306102">
    <property type="component" value="Unassembled WGS sequence"/>
</dbReference>
<accession>A0A4S4DDT4</accession>
<comment type="caution">
    <text evidence="1">The sequence shown here is derived from an EMBL/GenBank/DDBJ whole genome shotgun (WGS) entry which is preliminary data.</text>
</comment>
<dbReference type="GO" id="GO:0000427">
    <property type="term" value="C:plastid-encoded plastid RNA polymerase complex"/>
    <property type="evidence" value="ECO:0007669"/>
    <property type="project" value="InterPro"/>
</dbReference>
<dbReference type="STRING" id="542762.A0A4S4DDT4"/>
<protein>
    <submittedName>
        <fullName evidence="1">Uncharacterized protein</fullName>
    </submittedName>
</protein>
<dbReference type="PANTHER" id="PTHR37257">
    <property type="entry name" value="PROTEIN PLASTID TRANSCRIPTIONALLY ACTIVE 7"/>
    <property type="match status" value="1"/>
</dbReference>
<dbReference type="InterPro" id="IPR038958">
    <property type="entry name" value="PTAC7"/>
</dbReference>
<keyword evidence="2" id="KW-1185">Reference proteome</keyword>
<evidence type="ECO:0000313" key="2">
    <source>
        <dbReference type="Proteomes" id="UP000306102"/>
    </source>
</evidence>
<name>A0A4S4DDT4_CAMSN</name>
<sequence>MADQILAPNMADQIWLPNVVDQIWLPNVADQVLDSQHGGPNSGSPTWWTKFLDSLIWRTKFLAPQHGGPNFGSPTCGGPNYGSLIWWTKFLARQHGRPRVWLMVSIWDKFLRACAFWNVIKTTSSTYALELAHKFYCEFLFFWRLVWNAFADLDLGKPPHLVLIRKLCVVQAKKDEMEYKLQRIPFLEEQVRKVREGGKLLSMDIERLLLSEDNRFDFVNEVAAEAKQYVENNRDEYGGKKAILHVLSNRMNDAGFYRPEAYMEDDPYKPGPNYLREEL</sequence>
<proteinExistence type="predicted"/>
<evidence type="ECO:0000313" key="1">
    <source>
        <dbReference type="EMBL" id="THG00818.1"/>
    </source>
</evidence>